<feature type="transmembrane region" description="Helical" evidence="1">
    <location>
        <begin position="21"/>
        <end position="44"/>
    </location>
</feature>
<feature type="transmembrane region" description="Helical" evidence="1">
    <location>
        <begin position="91"/>
        <end position="110"/>
    </location>
</feature>
<dbReference type="Proteomes" id="UP001652397">
    <property type="component" value="Unassembled WGS sequence"/>
</dbReference>
<feature type="transmembrane region" description="Helical" evidence="1">
    <location>
        <begin position="191"/>
        <end position="214"/>
    </location>
</feature>
<feature type="transmembrane region" description="Helical" evidence="1">
    <location>
        <begin position="333"/>
        <end position="357"/>
    </location>
</feature>
<evidence type="ECO:0000256" key="1">
    <source>
        <dbReference type="SAM" id="Phobius"/>
    </source>
</evidence>
<comment type="caution">
    <text evidence="2">The sequence shown here is derived from an EMBL/GenBank/DDBJ whole genome shotgun (WGS) entry which is preliminary data.</text>
</comment>
<feature type="transmembrane region" description="Helical" evidence="1">
    <location>
        <begin position="50"/>
        <end position="70"/>
    </location>
</feature>
<dbReference type="EMBL" id="JAOQJE010000027">
    <property type="protein sequence ID" value="MCU6790415.1"/>
    <property type="molecule type" value="Genomic_DNA"/>
</dbReference>
<dbReference type="InterPro" id="IPR036259">
    <property type="entry name" value="MFS_trans_sf"/>
</dbReference>
<reference evidence="2 3" key="1">
    <citation type="journal article" date="2021" name="ISME Commun">
        <title>Automated analysis of genomic sequences facilitates high-throughput and comprehensive description of bacteria.</title>
        <authorList>
            <person name="Hitch T.C.A."/>
        </authorList>
    </citation>
    <scope>NUCLEOTIDE SEQUENCE [LARGE SCALE GENOMIC DNA]</scope>
    <source>
        <strain evidence="2 3">Sanger_34</strain>
    </source>
</reference>
<proteinExistence type="predicted"/>
<dbReference type="Pfam" id="PF13347">
    <property type="entry name" value="MFS_2"/>
    <property type="match status" value="1"/>
</dbReference>
<evidence type="ECO:0000313" key="2">
    <source>
        <dbReference type="EMBL" id="MCU6790415.1"/>
    </source>
</evidence>
<feature type="transmembrane region" description="Helical" evidence="1">
    <location>
        <begin position="275"/>
        <end position="296"/>
    </location>
</feature>
<dbReference type="PANTHER" id="PTHR11328">
    <property type="entry name" value="MAJOR FACILITATOR SUPERFAMILY DOMAIN-CONTAINING PROTEIN"/>
    <property type="match status" value="1"/>
</dbReference>
<evidence type="ECO:0000313" key="3">
    <source>
        <dbReference type="Proteomes" id="UP001652397"/>
    </source>
</evidence>
<feature type="transmembrane region" description="Helical" evidence="1">
    <location>
        <begin position="235"/>
        <end position="255"/>
    </location>
</feature>
<feature type="transmembrane region" description="Helical" evidence="1">
    <location>
        <begin position="386"/>
        <end position="406"/>
    </location>
</feature>
<dbReference type="Gene3D" id="1.20.1250.20">
    <property type="entry name" value="MFS general substrate transporter like domains"/>
    <property type="match status" value="1"/>
</dbReference>
<dbReference type="InterPro" id="IPR039672">
    <property type="entry name" value="MFS_2"/>
</dbReference>
<protein>
    <submittedName>
        <fullName evidence="2">Glycoside-pentoside-hexuronide (GPH):cation symporter</fullName>
    </submittedName>
</protein>
<feature type="transmembrane region" description="Helical" evidence="1">
    <location>
        <begin position="122"/>
        <end position="143"/>
    </location>
</feature>
<name>A0ABT2U718_9FIRM</name>
<dbReference type="InterPro" id="IPR001927">
    <property type="entry name" value="Na/Gal_symport"/>
</dbReference>
<sequence length="466" mass="51272">MKETESIQTVDTNIKIPFWRAFCFGLGDFGNNFVWTFVGSYLMIFYTDVFGIPMAAVSLLMLIARAWDAINDPIIGSLSDRTRTRWGRYRPWVLLMSFPTAIITVLTFWAHPDWSDTSKIVYMYVTYALLVLCYTGVNIPYSAMTSVLTQNTDERAKLSTMRITLANVSIAGVGIIVVPMVSALGGGNDAIGYRLTTIIFVIIFMICASVVFATQREVVPPPVKHKYPLGIQFKSMLVNRPFLIAFCGQLLWGFFVHGRGSMYTYYFKYVQGDEGLMSLYNLVGLVPLVAGCYLFKAWYNFNGNKGRVTAYGCIGAGIAMILMRFTSPIGSPVPFYALCAISKFFEGVLASGIYGVIPDTVEYGQLKTGVRNDGFLSAFISLGNKFGIALGSAGVAAALAVLGFQANVTQTPLVTGTINNFFTVIPGILSVLCGIVFLFYKIDRKTFNDILSKLNDKGQSNDPALD</sequence>
<dbReference type="RefSeq" id="WP_147574622.1">
    <property type="nucleotide sequence ID" value="NZ_JAOQJE010000027.1"/>
</dbReference>
<feature type="transmembrane region" description="Helical" evidence="1">
    <location>
        <begin position="164"/>
        <end position="185"/>
    </location>
</feature>
<dbReference type="NCBIfam" id="TIGR00792">
    <property type="entry name" value="gph"/>
    <property type="match status" value="1"/>
</dbReference>
<dbReference type="SUPFAM" id="SSF103473">
    <property type="entry name" value="MFS general substrate transporter"/>
    <property type="match status" value="1"/>
</dbReference>
<dbReference type="PANTHER" id="PTHR11328:SF24">
    <property type="entry name" value="MAJOR FACILITATOR SUPERFAMILY (MFS) PROFILE DOMAIN-CONTAINING PROTEIN"/>
    <property type="match status" value="1"/>
</dbReference>
<dbReference type="CDD" id="cd17332">
    <property type="entry name" value="MFS_MelB_like"/>
    <property type="match status" value="1"/>
</dbReference>
<organism evidence="2 3">
    <name type="scientific">Agathobaculum ammoniilyticum</name>
    <dbReference type="NCBI Taxonomy" id="2981778"/>
    <lineage>
        <taxon>Bacteria</taxon>
        <taxon>Bacillati</taxon>
        <taxon>Bacillota</taxon>
        <taxon>Clostridia</taxon>
        <taxon>Eubacteriales</taxon>
        <taxon>Butyricicoccaceae</taxon>
        <taxon>Agathobaculum</taxon>
    </lineage>
</organism>
<keyword evidence="1" id="KW-0472">Membrane</keyword>
<feature type="transmembrane region" description="Helical" evidence="1">
    <location>
        <begin position="418"/>
        <end position="440"/>
    </location>
</feature>
<accession>A0ABT2U718</accession>
<feature type="transmembrane region" description="Helical" evidence="1">
    <location>
        <begin position="308"/>
        <end position="327"/>
    </location>
</feature>
<gene>
    <name evidence="2" type="ORF">OCV66_15180</name>
</gene>
<keyword evidence="1" id="KW-1133">Transmembrane helix</keyword>
<keyword evidence="1" id="KW-0812">Transmembrane</keyword>
<keyword evidence="3" id="KW-1185">Reference proteome</keyword>